<dbReference type="GeneID" id="72191526"/>
<dbReference type="Pfam" id="PF19101">
    <property type="entry name" value="DUF5788"/>
    <property type="match status" value="1"/>
</dbReference>
<sequence>MNERQRRRLLDRTQRSSATVGREIPDELTVQGTTIDLNEFVFECKRLDTIPDDERDRIEAMKTKLKRERLERKQRIDREDITYEEGERLVRSIYGIDRALNALEGLDSPSIGEELRQKKLSDARELLSLIRQTQE</sequence>
<dbReference type="Proteomes" id="UP000830434">
    <property type="component" value="Chromosome"/>
</dbReference>
<dbReference type="EMBL" id="CP096658">
    <property type="protein sequence ID" value="UPW00137.1"/>
    <property type="molecule type" value="Genomic_DNA"/>
</dbReference>
<evidence type="ECO:0000313" key="2">
    <source>
        <dbReference type="Proteomes" id="UP000830434"/>
    </source>
</evidence>
<dbReference type="RefSeq" id="WP_248654551.1">
    <property type="nucleotide sequence ID" value="NZ_CP096658.1"/>
</dbReference>
<gene>
    <name evidence="1" type="ORF">M0R88_16685</name>
</gene>
<dbReference type="InterPro" id="IPR043900">
    <property type="entry name" value="DUF5788"/>
</dbReference>
<proteinExistence type="predicted"/>
<protein>
    <submittedName>
        <fullName evidence="1">DUF5788 family protein</fullName>
    </submittedName>
</protein>
<name>A0A8U0IGC8_9EURY</name>
<accession>A0A8U0IGC8</accession>
<keyword evidence="2" id="KW-1185">Reference proteome</keyword>
<dbReference type="KEGG" id="haxz:M0R88_16685"/>
<evidence type="ECO:0000313" key="1">
    <source>
        <dbReference type="EMBL" id="UPW00137.1"/>
    </source>
</evidence>
<dbReference type="AlphaFoldDB" id="A0A8U0IGC8"/>
<organism evidence="1 2">
    <name type="scientific">Halorussus gelatinilyticus</name>
    <dbReference type="NCBI Taxonomy" id="2937524"/>
    <lineage>
        <taxon>Archaea</taxon>
        <taxon>Methanobacteriati</taxon>
        <taxon>Methanobacteriota</taxon>
        <taxon>Stenosarchaea group</taxon>
        <taxon>Halobacteria</taxon>
        <taxon>Halobacteriales</taxon>
        <taxon>Haladaptataceae</taxon>
        <taxon>Halorussus</taxon>
    </lineage>
</organism>
<reference evidence="1" key="1">
    <citation type="submission" date="2022-04" db="EMBL/GenBank/DDBJ databases">
        <title>Diverse halophilic archaea isolated from saline environments.</title>
        <authorList>
            <person name="Cui H.-L."/>
        </authorList>
    </citation>
    <scope>NUCLEOTIDE SEQUENCE</scope>
    <source>
        <strain evidence="1">XZYJT40</strain>
    </source>
</reference>